<comment type="caution">
    <text evidence="1">The sequence shown here is derived from an EMBL/GenBank/DDBJ whole genome shotgun (WGS) entry which is preliminary data.</text>
</comment>
<reference evidence="1 2" key="1">
    <citation type="journal article" date="2021" name="Appl. Environ. Microbiol.">
        <title>Genetic linkage and physical mapping for an oyster mushroom Pleurotus cornucopiae and QTL analysis for the trait cap color.</title>
        <authorList>
            <person name="Zhang Y."/>
            <person name="Gao W."/>
            <person name="Sonnenberg A."/>
            <person name="Chen Q."/>
            <person name="Zhang J."/>
            <person name="Huang C."/>
        </authorList>
    </citation>
    <scope>NUCLEOTIDE SEQUENCE [LARGE SCALE GENOMIC DNA]</scope>
    <source>
        <strain evidence="1">CCMSSC00406</strain>
    </source>
</reference>
<gene>
    <name evidence="1" type="ORF">CCMSSC00406_0004400</name>
</gene>
<proteinExistence type="predicted"/>
<evidence type="ECO:0000313" key="2">
    <source>
        <dbReference type="Proteomes" id="UP000824881"/>
    </source>
</evidence>
<dbReference type="Proteomes" id="UP000824881">
    <property type="component" value="Unassembled WGS sequence"/>
</dbReference>
<keyword evidence="2" id="KW-1185">Reference proteome</keyword>
<name>A0ACB7J1T7_PLECO</name>
<sequence>MPVNFPFTFSFNVPGLTNPFVPPPQTPTRRPSTRDDERIRSRTVNTTAPLLTQDKFQRRRPIPSPSRTPLPPLSRKRAWDPAFASPSESAATLASTSGYIDTPAKYRAMAAQQTRAAISRDDFHQVEYVDEDAVAELPPAKRRRGLAGTIVSTALSAALIGTAVGLTVYRLWRDRGKEAADLPPPPYQQGGWTPVDQQQPQQSQIEEPKAIQAPPTTPRSRKTRHVAGSTHKRHRPRPRTHAQQVFAPIASTSRAQALTAPPPPEFDFTSTADDPVDEQMDWIGDKLAKLIEEGKKALGKEVVVMSDAKEDEEDDGSGAWEEEDDHPASPTRKSLSRRSSRRQLNPPTALQFTRSPPPSYSPPAIAAISSAPYHSTHFEPSSFDSSPRSLPHTPPSRPSHVRGVSVDAELGFNHRGWREEETTWESPELRESMSRARARFARNTNGGT</sequence>
<organism evidence="1 2">
    <name type="scientific">Pleurotus cornucopiae</name>
    <name type="common">Cornucopia mushroom</name>
    <dbReference type="NCBI Taxonomy" id="5321"/>
    <lineage>
        <taxon>Eukaryota</taxon>
        <taxon>Fungi</taxon>
        <taxon>Dikarya</taxon>
        <taxon>Basidiomycota</taxon>
        <taxon>Agaricomycotina</taxon>
        <taxon>Agaricomycetes</taxon>
        <taxon>Agaricomycetidae</taxon>
        <taxon>Agaricales</taxon>
        <taxon>Pleurotineae</taxon>
        <taxon>Pleurotaceae</taxon>
        <taxon>Pleurotus</taxon>
    </lineage>
</organism>
<dbReference type="EMBL" id="WQMT02000004">
    <property type="protein sequence ID" value="KAG9223984.1"/>
    <property type="molecule type" value="Genomic_DNA"/>
</dbReference>
<evidence type="ECO:0000313" key="1">
    <source>
        <dbReference type="EMBL" id="KAG9223984.1"/>
    </source>
</evidence>
<protein>
    <submittedName>
        <fullName evidence="1">Uncharacterized protein</fullName>
    </submittedName>
</protein>
<accession>A0ACB7J1T7</accession>